<evidence type="ECO:0000313" key="2">
    <source>
        <dbReference type="EMBL" id="PAA56114.1"/>
    </source>
</evidence>
<feature type="region of interest" description="Disordered" evidence="1">
    <location>
        <begin position="1"/>
        <end position="128"/>
    </location>
</feature>
<comment type="caution">
    <text evidence="3">The sequence shown here is derived from an EMBL/GenBank/DDBJ whole genome shotgun (WGS) entry which is preliminary data.</text>
</comment>
<accession>A0A267E5K4</accession>
<keyword evidence="4" id="KW-1185">Reference proteome</keyword>
<feature type="compositionally biased region" description="Basic and acidic residues" evidence="1">
    <location>
        <begin position="1"/>
        <end position="10"/>
    </location>
</feature>
<organism evidence="3 4">
    <name type="scientific">Macrostomum lignano</name>
    <dbReference type="NCBI Taxonomy" id="282301"/>
    <lineage>
        <taxon>Eukaryota</taxon>
        <taxon>Metazoa</taxon>
        <taxon>Spiralia</taxon>
        <taxon>Lophotrochozoa</taxon>
        <taxon>Platyhelminthes</taxon>
        <taxon>Rhabditophora</taxon>
        <taxon>Macrostomorpha</taxon>
        <taxon>Macrostomida</taxon>
        <taxon>Macrostomidae</taxon>
        <taxon>Macrostomum</taxon>
    </lineage>
</organism>
<dbReference type="Proteomes" id="UP000215902">
    <property type="component" value="Unassembled WGS sequence"/>
</dbReference>
<dbReference type="EMBL" id="NIVC01002652">
    <property type="protein sequence ID" value="PAA56214.1"/>
    <property type="molecule type" value="Genomic_DNA"/>
</dbReference>
<dbReference type="EMBL" id="NIVC01002661">
    <property type="protein sequence ID" value="PAA56114.1"/>
    <property type="molecule type" value="Genomic_DNA"/>
</dbReference>
<reference evidence="3 4" key="1">
    <citation type="submission" date="2017-06" db="EMBL/GenBank/DDBJ databases">
        <title>A platform for efficient transgenesis in Macrostomum lignano, a flatworm model organism for stem cell research.</title>
        <authorList>
            <person name="Berezikov E."/>
        </authorList>
    </citation>
    <scope>NUCLEOTIDE SEQUENCE [LARGE SCALE GENOMIC DNA]</scope>
    <source>
        <strain evidence="3">DV1</strain>
        <tissue evidence="3">Whole organism</tissue>
    </source>
</reference>
<feature type="compositionally biased region" description="Basic and acidic residues" evidence="1">
    <location>
        <begin position="40"/>
        <end position="50"/>
    </location>
</feature>
<feature type="compositionally biased region" description="Basic and acidic residues" evidence="1">
    <location>
        <begin position="80"/>
        <end position="114"/>
    </location>
</feature>
<dbReference type="AlphaFoldDB" id="A0A267E5K4"/>
<protein>
    <submittedName>
        <fullName evidence="3">Uncharacterized protein</fullName>
    </submittedName>
</protein>
<gene>
    <name evidence="3" type="ORF">BOX15_Mlig009272g1</name>
    <name evidence="2" type="ORF">BOX15_Mlig033879g1</name>
</gene>
<sequence>MGSSAGKEEQPPPPQWREAGRTVPDPRDPPDEEGAGRNFDFGDRVRRQQPERAAPTGERGIGRPSDPSSGAGGGGGGNREFIRVGDRLENKPMDKLQHGLGDPKREKFKAPVDKKKLRGTVATEKQPGATAGRQVLNWEEVDNTSSYVVISKPQMLVEDAEPYNKRPLPTFRRGADVAELDEEELEARREAELLPLEQQVDPGVNIDGLEIDAVGYQARLDPLPLLLPRKANVPREDYLGTACGQDVLGVEDDGYARDVGRLPNGERINLLRIISQY</sequence>
<name>A0A267E5K4_9PLAT</name>
<evidence type="ECO:0000313" key="4">
    <source>
        <dbReference type="Proteomes" id="UP000215902"/>
    </source>
</evidence>
<evidence type="ECO:0000313" key="3">
    <source>
        <dbReference type="EMBL" id="PAA56214.1"/>
    </source>
</evidence>
<feature type="compositionally biased region" description="Basic and acidic residues" evidence="1">
    <location>
        <begin position="18"/>
        <end position="29"/>
    </location>
</feature>
<evidence type="ECO:0000256" key="1">
    <source>
        <dbReference type="SAM" id="MobiDB-lite"/>
    </source>
</evidence>
<proteinExistence type="predicted"/>